<feature type="region of interest" description="Disordered" evidence="1">
    <location>
        <begin position="146"/>
        <end position="169"/>
    </location>
</feature>
<dbReference type="InterPro" id="IPR032585">
    <property type="entry name" value="DUF4912"/>
</dbReference>
<dbReference type="Pfam" id="PF16258">
    <property type="entry name" value="DUF4912"/>
    <property type="match status" value="1"/>
</dbReference>
<dbReference type="Proteomes" id="UP000249354">
    <property type="component" value="Unassembled WGS sequence"/>
</dbReference>
<organism evidence="2 3">
    <name type="scientific">Leptolyngbya foveolarum</name>
    <dbReference type="NCBI Taxonomy" id="47253"/>
    <lineage>
        <taxon>Bacteria</taxon>
        <taxon>Bacillati</taxon>
        <taxon>Cyanobacteriota</taxon>
        <taxon>Cyanophyceae</taxon>
        <taxon>Leptolyngbyales</taxon>
        <taxon>Leptolyngbyaceae</taxon>
        <taxon>Leptolyngbya group</taxon>
        <taxon>Leptolyngbya</taxon>
    </lineage>
</organism>
<reference evidence="3" key="1">
    <citation type="submission" date="2018-04" db="EMBL/GenBank/DDBJ databases">
        <authorList>
            <person name="Cornet L."/>
        </authorList>
    </citation>
    <scope>NUCLEOTIDE SEQUENCE [LARGE SCALE GENOMIC DNA]</scope>
</reference>
<name>A0A2W4TS63_9CYAN</name>
<evidence type="ECO:0000256" key="1">
    <source>
        <dbReference type="SAM" id="MobiDB-lite"/>
    </source>
</evidence>
<accession>A0A2W4TS63</accession>
<evidence type="ECO:0000313" key="3">
    <source>
        <dbReference type="Proteomes" id="UP000249354"/>
    </source>
</evidence>
<dbReference type="AlphaFoldDB" id="A0A2W4TS63"/>
<feature type="region of interest" description="Disordered" evidence="1">
    <location>
        <begin position="472"/>
        <end position="493"/>
    </location>
</feature>
<reference evidence="2 3" key="2">
    <citation type="submission" date="2018-06" db="EMBL/GenBank/DDBJ databases">
        <title>Metagenomic assembly of (sub)arctic Cyanobacteria and their associated microbiome from non-axenic cultures.</title>
        <authorList>
            <person name="Baurain D."/>
        </authorList>
    </citation>
    <scope>NUCLEOTIDE SEQUENCE [LARGE SCALE GENOMIC DNA]</scope>
    <source>
        <strain evidence="2">ULC129bin1</strain>
    </source>
</reference>
<gene>
    <name evidence="2" type="ORF">DCF25_19085</name>
</gene>
<dbReference type="EMBL" id="QBMC01000176">
    <property type="protein sequence ID" value="PZO11613.1"/>
    <property type="molecule type" value="Genomic_DNA"/>
</dbReference>
<sequence length="493" mass="53355">MIIAETNDVPDIEPDSQTIIGDSAVIFGGAAADVTVATSALSQPAIAPISLAGSIVSDAGDITSAAATEDTSPDADIDSFFSATADEPEIALESREDTLEAGLSPVLKEPVLEEPVSEEPVLDSTVILGSAAAGIAGGIVNTIPLRSETEQSSKTEPSSVDTTTPLPRSYTVEELASVDEDLLELPEGYGDRRIVLLPRDPKWAYAYWDISNEHKDELRRQGGQRLALRLYDVTEIDQTDQTPHSMQQQDCDEMARSWYLEIPVSDRDYTVEIGYLTDDSRWLMLARSAPVRVPPIYPSDWINDQFVTIGFGEPLADRTVGDLGRQPSVLDGDSAVEGLPPIYGELFAMTQEQNALRIAGSLFGSMHQVAPEALSPSGNLSGLNMSGLNVSGLNLPNVGLGRKRNFWLVADAELIVHGETEPNATLTVGDRAIPLSPDGTFRFHVPFPDGKMEFPIRAIAVDGEQTRTITMKFERDTPERNTNPKEDAQDEGF</sequence>
<protein>
    <submittedName>
        <fullName evidence="2">Rho termination protein</fullName>
    </submittedName>
</protein>
<feature type="compositionally biased region" description="Basic and acidic residues" evidence="1">
    <location>
        <begin position="472"/>
        <end position="487"/>
    </location>
</feature>
<evidence type="ECO:0000313" key="2">
    <source>
        <dbReference type="EMBL" id="PZO11613.1"/>
    </source>
</evidence>
<feature type="compositionally biased region" description="Polar residues" evidence="1">
    <location>
        <begin position="154"/>
        <end position="166"/>
    </location>
</feature>
<comment type="caution">
    <text evidence="2">The sequence shown here is derived from an EMBL/GenBank/DDBJ whole genome shotgun (WGS) entry which is preliminary data.</text>
</comment>
<proteinExistence type="predicted"/>